<evidence type="ECO:0000256" key="12">
    <source>
        <dbReference type="ARBA" id="ARBA00022824"/>
    </source>
</evidence>
<dbReference type="RefSeq" id="WP_302036723.1">
    <property type="nucleotide sequence ID" value="NZ_JAUKPO010000002.1"/>
</dbReference>
<dbReference type="EMBL" id="JAUKPO010000002">
    <property type="protein sequence ID" value="MDO1445926.1"/>
    <property type="molecule type" value="Genomic_DNA"/>
</dbReference>
<accession>A0ABT8R1F6</accession>
<comment type="subcellular location">
    <subcellularLocation>
        <location evidence="1">Endoplasmic reticulum</location>
    </subcellularLocation>
    <subcellularLocation>
        <location evidence="3">Golgi apparatus</location>
    </subcellularLocation>
    <subcellularLocation>
        <location evidence="2">Lysosome</location>
    </subcellularLocation>
    <subcellularLocation>
        <location evidence="4">Secreted</location>
    </subcellularLocation>
</comment>
<evidence type="ECO:0000313" key="24">
    <source>
        <dbReference type="EMBL" id="MDO1445926.1"/>
    </source>
</evidence>
<evidence type="ECO:0000256" key="15">
    <source>
        <dbReference type="ARBA" id="ARBA00023049"/>
    </source>
</evidence>
<feature type="transmembrane region" description="Helical" evidence="21">
    <location>
        <begin position="5"/>
        <end position="22"/>
    </location>
</feature>
<evidence type="ECO:0000256" key="13">
    <source>
        <dbReference type="ARBA" id="ARBA00022833"/>
    </source>
</evidence>
<keyword evidence="21" id="KW-0812">Transmembrane</keyword>
<dbReference type="InterPro" id="IPR003137">
    <property type="entry name" value="PA_domain"/>
</dbReference>
<keyword evidence="17" id="KW-0325">Glycoprotein</keyword>
<evidence type="ECO:0000256" key="10">
    <source>
        <dbReference type="ARBA" id="ARBA00022729"/>
    </source>
</evidence>
<evidence type="ECO:0000256" key="6">
    <source>
        <dbReference type="ARBA" id="ARBA00022525"/>
    </source>
</evidence>
<keyword evidence="21" id="KW-1133">Transmembrane helix</keyword>
<evidence type="ECO:0000256" key="8">
    <source>
        <dbReference type="ARBA" id="ARBA00022670"/>
    </source>
</evidence>
<evidence type="ECO:0000256" key="20">
    <source>
        <dbReference type="ARBA" id="ARBA00033328"/>
    </source>
</evidence>
<keyword evidence="16" id="KW-0865">Zymogen</keyword>
<evidence type="ECO:0000313" key="25">
    <source>
        <dbReference type="Proteomes" id="UP001168528"/>
    </source>
</evidence>
<evidence type="ECO:0000256" key="21">
    <source>
        <dbReference type="SAM" id="Phobius"/>
    </source>
</evidence>
<dbReference type="Pfam" id="PF04389">
    <property type="entry name" value="Peptidase_M28"/>
    <property type="match status" value="1"/>
</dbReference>
<protein>
    <recommendedName>
        <fullName evidence="5">Carboxypeptidase Q</fullName>
    </recommendedName>
    <alternativeName>
        <fullName evidence="20">Plasma glutamate carboxypeptidase</fullName>
    </alternativeName>
</protein>
<dbReference type="InterPro" id="IPR007484">
    <property type="entry name" value="Peptidase_M28"/>
</dbReference>
<comment type="caution">
    <text evidence="24">The sequence shown here is derived from an EMBL/GenBank/DDBJ whole genome shotgun (WGS) entry which is preliminary data.</text>
</comment>
<dbReference type="SUPFAM" id="SSF52025">
    <property type="entry name" value="PA domain"/>
    <property type="match status" value="1"/>
</dbReference>
<reference evidence="24" key="1">
    <citation type="submission" date="2023-07" db="EMBL/GenBank/DDBJ databases">
        <title>The genome sequence of Rhodocytophaga aerolata KACC 12507.</title>
        <authorList>
            <person name="Zhang X."/>
        </authorList>
    </citation>
    <scope>NUCLEOTIDE SEQUENCE</scope>
    <source>
        <strain evidence="24">KACC 12507</strain>
    </source>
</reference>
<evidence type="ECO:0000256" key="3">
    <source>
        <dbReference type="ARBA" id="ARBA00004555"/>
    </source>
</evidence>
<name>A0ABT8R1F6_9BACT</name>
<evidence type="ECO:0000256" key="17">
    <source>
        <dbReference type="ARBA" id="ARBA00023180"/>
    </source>
</evidence>
<evidence type="ECO:0000256" key="2">
    <source>
        <dbReference type="ARBA" id="ARBA00004371"/>
    </source>
</evidence>
<gene>
    <name evidence="24" type="ORF">Q0590_06665</name>
</gene>
<dbReference type="PANTHER" id="PTHR12053">
    <property type="entry name" value="PROTEASE FAMILY M28 PLASMA GLUTAMATE CARBOXYPEPTIDASE-RELATED"/>
    <property type="match status" value="1"/>
</dbReference>
<feature type="domain" description="PA" evidence="22">
    <location>
        <begin position="138"/>
        <end position="224"/>
    </location>
</feature>
<evidence type="ECO:0000256" key="11">
    <source>
        <dbReference type="ARBA" id="ARBA00022801"/>
    </source>
</evidence>
<evidence type="ECO:0000256" key="18">
    <source>
        <dbReference type="ARBA" id="ARBA00023228"/>
    </source>
</evidence>
<dbReference type="Pfam" id="PF02225">
    <property type="entry name" value="PA"/>
    <property type="match status" value="1"/>
</dbReference>
<dbReference type="InterPro" id="IPR039866">
    <property type="entry name" value="CPQ"/>
</dbReference>
<keyword evidence="15" id="KW-0482">Metalloprotease</keyword>
<dbReference type="SUPFAM" id="SSF53187">
    <property type="entry name" value="Zn-dependent exopeptidases"/>
    <property type="match status" value="1"/>
</dbReference>
<keyword evidence="14" id="KW-0333">Golgi apparatus</keyword>
<evidence type="ECO:0000256" key="14">
    <source>
        <dbReference type="ARBA" id="ARBA00023034"/>
    </source>
</evidence>
<dbReference type="PANTHER" id="PTHR12053:SF3">
    <property type="entry name" value="CARBOXYPEPTIDASE Q"/>
    <property type="match status" value="1"/>
</dbReference>
<evidence type="ECO:0000256" key="4">
    <source>
        <dbReference type="ARBA" id="ARBA00004613"/>
    </source>
</evidence>
<keyword evidence="11" id="KW-0378">Hydrolase</keyword>
<comment type="subunit">
    <text evidence="19">Homodimer. The monomeric form is inactive while the homodimer is active.</text>
</comment>
<organism evidence="24 25">
    <name type="scientific">Rhodocytophaga aerolata</name>
    <dbReference type="NCBI Taxonomy" id="455078"/>
    <lineage>
        <taxon>Bacteria</taxon>
        <taxon>Pseudomonadati</taxon>
        <taxon>Bacteroidota</taxon>
        <taxon>Cytophagia</taxon>
        <taxon>Cytophagales</taxon>
        <taxon>Rhodocytophagaceae</taxon>
        <taxon>Rhodocytophaga</taxon>
    </lineage>
</organism>
<keyword evidence="12" id="KW-0256">Endoplasmic reticulum</keyword>
<keyword evidence="7" id="KW-0121">Carboxypeptidase</keyword>
<keyword evidence="9" id="KW-0479">Metal-binding</keyword>
<feature type="domain" description="Peptidase M28" evidence="23">
    <location>
        <begin position="252"/>
        <end position="442"/>
    </location>
</feature>
<proteinExistence type="predicted"/>
<keyword evidence="21" id="KW-0472">Membrane</keyword>
<dbReference type="Gene3D" id="3.50.30.30">
    <property type="match status" value="1"/>
</dbReference>
<dbReference type="Proteomes" id="UP001168528">
    <property type="component" value="Unassembled WGS sequence"/>
</dbReference>
<sequence>MRKHYLLIFSFFIVVLTAYYTAEEQPNAVFQKINEEVLNHSKAYSSLQQATSTIGHRLTGSPNGKKAEEYAHQLLEQYGYKGVKYQPFELEAWIRDTVSLEIVPKNSDNFREIKAVALAHSPVQSQMKGLIVDVGNGLENDFENSKDEVKGKVVLMNIGILPPDKTLKNLHRSEKTALAIKYGATGVIMVNGVKGGVLLTGTASVTGQLIPIPAICVSLEGGEIIREWMQEEPNLEAHISMHNISNRVTARNVIATLRGSKLPREKIIIGAHLDSWDLATGAIDNGIGSFTVLEIARVFKALKLKPKRTIEFVMFMGEEQGLVGSKAYIHTMLKDKSIRQLRYMVNLDMAGNPIGFNAFGREEMVSFFTEIGSTIRAIDTTFRNSVTNTAGLHSDHQPFLLQGIPVTAPVSNLDRRVYQCYHSSCDNFKLINKKHLDNSVRFTAMMLYALANADQLPANKYADEQTKEFLIKQGLKNELVLGNEWRWNE</sequence>
<keyword evidence="13" id="KW-0862">Zinc</keyword>
<keyword evidence="6" id="KW-0964">Secreted</keyword>
<evidence type="ECO:0000259" key="22">
    <source>
        <dbReference type="Pfam" id="PF02225"/>
    </source>
</evidence>
<keyword evidence="8" id="KW-0645">Protease</keyword>
<evidence type="ECO:0000256" key="5">
    <source>
        <dbReference type="ARBA" id="ARBA00014116"/>
    </source>
</evidence>
<evidence type="ECO:0000256" key="7">
    <source>
        <dbReference type="ARBA" id="ARBA00022645"/>
    </source>
</evidence>
<evidence type="ECO:0000256" key="9">
    <source>
        <dbReference type="ARBA" id="ARBA00022723"/>
    </source>
</evidence>
<dbReference type="Gene3D" id="3.40.630.10">
    <property type="entry name" value="Zn peptidases"/>
    <property type="match status" value="1"/>
</dbReference>
<dbReference type="InterPro" id="IPR046450">
    <property type="entry name" value="PA_dom_sf"/>
</dbReference>
<evidence type="ECO:0000256" key="1">
    <source>
        <dbReference type="ARBA" id="ARBA00004240"/>
    </source>
</evidence>
<evidence type="ECO:0000256" key="16">
    <source>
        <dbReference type="ARBA" id="ARBA00023145"/>
    </source>
</evidence>
<keyword evidence="10" id="KW-0732">Signal</keyword>
<evidence type="ECO:0000256" key="19">
    <source>
        <dbReference type="ARBA" id="ARBA00025833"/>
    </source>
</evidence>
<keyword evidence="18" id="KW-0458">Lysosome</keyword>
<evidence type="ECO:0000259" key="23">
    <source>
        <dbReference type="Pfam" id="PF04389"/>
    </source>
</evidence>
<keyword evidence="25" id="KW-1185">Reference proteome</keyword>